<dbReference type="EMBL" id="CP151507">
    <property type="protein sequence ID" value="WZN63273.1"/>
    <property type="molecule type" value="Genomic_DNA"/>
</dbReference>
<dbReference type="SUPFAM" id="SSF46589">
    <property type="entry name" value="tRNA-binding arm"/>
    <property type="match status" value="1"/>
</dbReference>
<reference evidence="10 11" key="1">
    <citation type="submission" date="2024-03" db="EMBL/GenBank/DDBJ databases">
        <title>Complete genome sequence of the green alga Chloropicon roscoffensis RCC1871.</title>
        <authorList>
            <person name="Lemieux C."/>
            <person name="Pombert J.-F."/>
            <person name="Otis C."/>
            <person name="Turmel M."/>
        </authorList>
    </citation>
    <scope>NUCLEOTIDE SEQUENCE [LARGE SCALE GENOMIC DNA]</scope>
    <source>
        <strain evidence="10 11">RCC1871</strain>
    </source>
</reference>
<dbReference type="GO" id="GO:0004828">
    <property type="term" value="F:serine-tRNA ligase activity"/>
    <property type="evidence" value="ECO:0007669"/>
    <property type="project" value="UniProtKB-EC"/>
</dbReference>
<keyword evidence="6" id="KW-0030">Aminoacyl-tRNA synthetase</keyword>
<dbReference type="InterPro" id="IPR010978">
    <property type="entry name" value="tRNA-bd_arm"/>
</dbReference>
<dbReference type="GO" id="GO:0006434">
    <property type="term" value="P:seryl-tRNA aminoacylation"/>
    <property type="evidence" value="ECO:0007669"/>
    <property type="project" value="InterPro"/>
</dbReference>
<dbReference type="EC" id="6.1.1.11" evidence="1"/>
<keyword evidence="8" id="KW-0175">Coiled coil</keyword>
<evidence type="ECO:0000313" key="10">
    <source>
        <dbReference type="EMBL" id="WZN63273.1"/>
    </source>
</evidence>
<evidence type="ECO:0000256" key="8">
    <source>
        <dbReference type="SAM" id="Coils"/>
    </source>
</evidence>
<dbReference type="InterPro" id="IPR045864">
    <property type="entry name" value="aa-tRNA-synth_II/BPL/LPL"/>
</dbReference>
<sequence length="536" mass="59070">MLLSTKSLGALRLRTKQQVGSAFCLASGRRRAEVSLVGGCAAGLGNLGRMHWSACYHHHHHPQHASSRAWRCRAAVAEATTEAGVVSGSGHGSKAEQPAVWKAPLDFKFIRDNVEEVESNCRDRNNPADPRLVAELYAKYLQRNQELAELQQARNANAKKLKGKMSKEERDVLIGDGKSLKEQIAALEGTVEEVQMELQREGQKIPNMTHPDVPVGGEECSTVLETVGSRPEFGFKARDHLELGESLDLIDFESAASVTGSKFYYLRNEAALLELALVNYSMGKAVARGFVPMITPDLVRTEVLEKCGFQPRAENTQNYGVRDSDLCLTGTAEIPLGGSVMNSLLEEDSLPLKMAGFGRCFRTEAGAAGSASKGLYRVHQFSKVEMFVVCTPEQSDQLHQELIDIEVEMFKELGLHFKVMDMASHDLGAPAYRKFDVEAWMPGMERYGEISSASNCTDYQARRLSIRYRPGAKPGQKKPKNVFVHTLNATACAVPRMIVAILENFQQEDGSVLIPEVLQPYMGGVKKIQAREAPSE</sequence>
<name>A0AAX4PAX3_9CHLO</name>
<evidence type="ECO:0000256" key="4">
    <source>
        <dbReference type="ARBA" id="ARBA00022840"/>
    </source>
</evidence>
<dbReference type="FunFam" id="3.30.930.10:FF:000055">
    <property type="entry name" value="Serine--tRNA ligase"/>
    <property type="match status" value="1"/>
</dbReference>
<evidence type="ECO:0000256" key="3">
    <source>
        <dbReference type="ARBA" id="ARBA00022741"/>
    </source>
</evidence>
<proteinExistence type="predicted"/>
<dbReference type="InterPro" id="IPR002317">
    <property type="entry name" value="Ser-tRNA-ligase_type_1"/>
</dbReference>
<dbReference type="AlphaFoldDB" id="A0AAX4PAX3"/>
<evidence type="ECO:0000256" key="5">
    <source>
        <dbReference type="ARBA" id="ARBA00022917"/>
    </source>
</evidence>
<dbReference type="SUPFAM" id="SSF55681">
    <property type="entry name" value="Class II aaRS and biotin synthetases"/>
    <property type="match status" value="1"/>
</dbReference>
<dbReference type="PRINTS" id="PR00981">
    <property type="entry name" value="TRNASYNTHSER"/>
</dbReference>
<dbReference type="NCBIfam" id="TIGR00414">
    <property type="entry name" value="serS"/>
    <property type="match status" value="1"/>
</dbReference>
<dbReference type="PROSITE" id="PS50862">
    <property type="entry name" value="AA_TRNA_LIGASE_II"/>
    <property type="match status" value="1"/>
</dbReference>
<dbReference type="GO" id="GO:0005524">
    <property type="term" value="F:ATP binding"/>
    <property type="evidence" value="ECO:0007669"/>
    <property type="project" value="UniProtKB-KW"/>
</dbReference>
<keyword evidence="5" id="KW-0648">Protein biosynthesis</keyword>
<accession>A0AAX4PAX3</accession>
<dbReference type="Gene3D" id="3.30.930.10">
    <property type="entry name" value="Bira Bifunctional Protein, Domain 2"/>
    <property type="match status" value="1"/>
</dbReference>
<protein>
    <recommendedName>
        <fullName evidence="1">serine--tRNA ligase</fullName>
        <ecNumber evidence="1">6.1.1.11</ecNumber>
    </recommendedName>
    <alternativeName>
        <fullName evidence="7">Seryl-tRNA synthetase</fullName>
    </alternativeName>
</protein>
<evidence type="ECO:0000313" key="11">
    <source>
        <dbReference type="Proteomes" id="UP001472866"/>
    </source>
</evidence>
<feature type="coiled-coil region" evidence="8">
    <location>
        <begin position="177"/>
        <end position="204"/>
    </location>
</feature>
<dbReference type="InterPro" id="IPR033729">
    <property type="entry name" value="SerRS_core"/>
</dbReference>
<dbReference type="InterPro" id="IPR006195">
    <property type="entry name" value="aa-tRNA-synth_II"/>
</dbReference>
<keyword evidence="3" id="KW-0547">Nucleotide-binding</keyword>
<dbReference type="Proteomes" id="UP001472866">
    <property type="component" value="Chromosome 07"/>
</dbReference>
<gene>
    <name evidence="10" type="ORF">HKI87_07g48210</name>
</gene>
<keyword evidence="11" id="KW-1185">Reference proteome</keyword>
<dbReference type="InterPro" id="IPR042103">
    <property type="entry name" value="SerRS_1_N_sf"/>
</dbReference>
<dbReference type="Pfam" id="PF02403">
    <property type="entry name" value="Seryl_tRNA_N"/>
    <property type="match status" value="1"/>
</dbReference>
<dbReference type="GO" id="GO:0005737">
    <property type="term" value="C:cytoplasm"/>
    <property type="evidence" value="ECO:0007669"/>
    <property type="project" value="UniProtKB-ARBA"/>
</dbReference>
<evidence type="ECO:0000256" key="2">
    <source>
        <dbReference type="ARBA" id="ARBA00022598"/>
    </source>
</evidence>
<organism evidence="10 11">
    <name type="scientific">Chloropicon roscoffensis</name>
    <dbReference type="NCBI Taxonomy" id="1461544"/>
    <lineage>
        <taxon>Eukaryota</taxon>
        <taxon>Viridiplantae</taxon>
        <taxon>Chlorophyta</taxon>
        <taxon>Chloropicophyceae</taxon>
        <taxon>Chloropicales</taxon>
        <taxon>Chloropicaceae</taxon>
        <taxon>Chloropicon</taxon>
    </lineage>
</organism>
<feature type="domain" description="Aminoacyl-transfer RNA synthetases class-II family profile" evidence="9">
    <location>
        <begin position="287"/>
        <end position="515"/>
    </location>
</feature>
<keyword evidence="2 10" id="KW-0436">Ligase</keyword>
<dbReference type="CDD" id="cd00770">
    <property type="entry name" value="SerRS_core"/>
    <property type="match status" value="1"/>
</dbReference>
<dbReference type="Gene3D" id="1.10.287.40">
    <property type="entry name" value="Serine-tRNA synthetase, tRNA binding domain"/>
    <property type="match status" value="1"/>
</dbReference>
<dbReference type="InterPro" id="IPR002314">
    <property type="entry name" value="aa-tRNA-synt_IIb"/>
</dbReference>
<dbReference type="Pfam" id="PF00587">
    <property type="entry name" value="tRNA-synt_2b"/>
    <property type="match status" value="1"/>
</dbReference>
<evidence type="ECO:0000259" key="9">
    <source>
        <dbReference type="PROSITE" id="PS50862"/>
    </source>
</evidence>
<dbReference type="PANTHER" id="PTHR11778">
    <property type="entry name" value="SERYL-TRNA SYNTHETASE"/>
    <property type="match status" value="1"/>
</dbReference>
<keyword evidence="4" id="KW-0067">ATP-binding</keyword>
<evidence type="ECO:0000256" key="1">
    <source>
        <dbReference type="ARBA" id="ARBA00012840"/>
    </source>
</evidence>
<dbReference type="InterPro" id="IPR015866">
    <property type="entry name" value="Ser-tRNA-synth_1_N"/>
</dbReference>
<evidence type="ECO:0000256" key="6">
    <source>
        <dbReference type="ARBA" id="ARBA00023146"/>
    </source>
</evidence>
<evidence type="ECO:0000256" key="7">
    <source>
        <dbReference type="ARBA" id="ARBA00031113"/>
    </source>
</evidence>